<evidence type="ECO:0000256" key="4">
    <source>
        <dbReference type="SAM" id="SignalP"/>
    </source>
</evidence>
<accession>A0A495XKB6</accession>
<evidence type="ECO:0000313" key="7">
    <source>
        <dbReference type="Proteomes" id="UP000272729"/>
    </source>
</evidence>
<dbReference type="GO" id="GO:0015929">
    <property type="term" value="F:hexosaminidase activity"/>
    <property type="evidence" value="ECO:0007669"/>
    <property type="project" value="UniProtKB-ARBA"/>
</dbReference>
<dbReference type="OrthoDB" id="9760892at2"/>
<dbReference type="PANTHER" id="PTHR13170:SF16">
    <property type="entry name" value="PROTEIN O-GLCNACASE"/>
    <property type="match status" value="1"/>
</dbReference>
<dbReference type="Gene3D" id="1.20.58.460">
    <property type="entry name" value="Hyaluronidase post-catalytic domain-like"/>
    <property type="match status" value="1"/>
</dbReference>
<dbReference type="PROSITE" id="PS52009">
    <property type="entry name" value="GH84"/>
    <property type="match status" value="1"/>
</dbReference>
<dbReference type="Proteomes" id="UP000272729">
    <property type="component" value="Unassembled WGS sequence"/>
</dbReference>
<evidence type="ECO:0000259" key="5">
    <source>
        <dbReference type="PROSITE" id="PS52009"/>
    </source>
</evidence>
<name>A0A495XKB6_9PSEU</name>
<dbReference type="PANTHER" id="PTHR13170">
    <property type="entry name" value="O-GLCNACASE"/>
    <property type="match status" value="1"/>
</dbReference>
<dbReference type="RefSeq" id="WP_121228810.1">
    <property type="nucleotide sequence ID" value="NZ_JBIUBA010000003.1"/>
</dbReference>
<feature type="signal peptide" evidence="4">
    <location>
        <begin position="1"/>
        <end position="23"/>
    </location>
</feature>
<dbReference type="GO" id="GO:1901135">
    <property type="term" value="P:carbohydrate derivative metabolic process"/>
    <property type="evidence" value="ECO:0007669"/>
    <property type="project" value="UniProtKB-ARBA"/>
</dbReference>
<protein>
    <submittedName>
        <fullName evidence="6">Hyaluronoglucosaminidase</fullName>
    </submittedName>
</protein>
<dbReference type="AlphaFoldDB" id="A0A495XKB6"/>
<dbReference type="InterPro" id="IPR017853">
    <property type="entry name" value="GH"/>
</dbReference>
<dbReference type="Pfam" id="PF02838">
    <property type="entry name" value="Glyco_hydro_20b"/>
    <property type="match status" value="1"/>
</dbReference>
<comment type="caution">
    <text evidence="6">The sequence shown here is derived from an EMBL/GenBank/DDBJ whole genome shotgun (WGS) entry which is preliminary data.</text>
</comment>
<evidence type="ECO:0000256" key="1">
    <source>
        <dbReference type="ARBA" id="ARBA00022801"/>
    </source>
</evidence>
<dbReference type="SUPFAM" id="SSF51445">
    <property type="entry name" value="(Trans)glycosidases"/>
    <property type="match status" value="1"/>
</dbReference>
<keyword evidence="2 3" id="KW-0326">Glycosidase</keyword>
<dbReference type="InterPro" id="IPR029018">
    <property type="entry name" value="Hex-like_dom2"/>
</dbReference>
<feature type="active site" description="Proton donor" evidence="3">
    <location>
        <position position="280"/>
    </location>
</feature>
<organism evidence="6 7">
    <name type="scientific">Saccharothrix variisporea</name>
    <dbReference type="NCBI Taxonomy" id="543527"/>
    <lineage>
        <taxon>Bacteria</taxon>
        <taxon>Bacillati</taxon>
        <taxon>Actinomycetota</taxon>
        <taxon>Actinomycetes</taxon>
        <taxon>Pseudonocardiales</taxon>
        <taxon>Pseudonocardiaceae</taxon>
        <taxon>Saccharothrix</taxon>
    </lineage>
</organism>
<dbReference type="InterPro" id="IPR011496">
    <property type="entry name" value="O-GlcNAcase_cat"/>
</dbReference>
<evidence type="ECO:0000256" key="3">
    <source>
        <dbReference type="PROSITE-ProRule" id="PRU01353"/>
    </source>
</evidence>
<gene>
    <name evidence="6" type="ORF">DFJ66_7676</name>
</gene>
<feature type="chain" id="PRO_5019854016" evidence="4">
    <location>
        <begin position="24"/>
        <end position="631"/>
    </location>
</feature>
<dbReference type="GO" id="GO:0005975">
    <property type="term" value="P:carbohydrate metabolic process"/>
    <property type="evidence" value="ECO:0007669"/>
    <property type="project" value="UniProtKB-ARBA"/>
</dbReference>
<dbReference type="SUPFAM" id="SSF55545">
    <property type="entry name" value="beta-N-acetylhexosaminidase-like domain"/>
    <property type="match status" value="1"/>
</dbReference>
<evidence type="ECO:0000256" key="2">
    <source>
        <dbReference type="ARBA" id="ARBA00023295"/>
    </source>
</evidence>
<dbReference type="InterPro" id="IPR051822">
    <property type="entry name" value="Glycosyl_Hydrolase_84"/>
</dbReference>
<keyword evidence="1 3" id="KW-0378">Hydrolase</keyword>
<proteinExistence type="inferred from homology"/>
<dbReference type="EMBL" id="RBXR01000001">
    <property type="protein sequence ID" value="RKT74332.1"/>
    <property type="molecule type" value="Genomic_DNA"/>
</dbReference>
<comment type="similarity">
    <text evidence="3">Belongs to the glycosyl hydrolase 84 family.</text>
</comment>
<dbReference type="Pfam" id="PF07555">
    <property type="entry name" value="NAGidase"/>
    <property type="match status" value="1"/>
</dbReference>
<sequence length="631" mass="68526">MRRTALAVALVAAAVVVPAPAQAAEPPEIWPAPQRIERVGADVELPAEVLVVADADTDESTRRVVVDALHDGGVGDVVVVDHGGEETASLVVRVGLASGDNVRSASVAVPSDLPAEGYFASVVPGEVVLGGADGDGTYHAAQTLWELMLPGRIPSVRITDYPSNRVRGVVEGAYGPQWTHAEELDQIEFAGRVKFNSFVYAPKDDPYHRDQWRTPYPAARLAELAESARSAADHHVRFTYALAPGLSICYSGSADWTALTAKLRSLYDVGVRSFSVPLDDIDYDKWNCAADQQRYGTPNAEHAARAQVELLNRVQREFLAPLPGVAPLQTVPTEYWDTEDSPYKSTIRAGLDSRVVLMWTGVGVTPTSIEVFEAADAEAVWGRKPLVWDNYPVNDYPEATGRLLLGPCAERKPGISAHLTGITANPMNFAHASKVVLFGVADFTWNEAAYDPVRNARQYAQWLGGGDPDTVAALLAFFDLNHLAPVTGEDTTWQDQAPVLAERLDRFRRDWAAGGGHDAVDALWDYAWLLYQAPERIRAITVDEGFARDADAWLDATRLWSDSLLVTLNALAARVDGDEDGARRWFDEAADLAAQAAAVQSPEGETYLEGPVLVGDGVLDVFLREAPDLWP</sequence>
<keyword evidence="4" id="KW-0732">Signal</keyword>
<dbReference type="InterPro" id="IPR015882">
    <property type="entry name" value="HEX_bac_N"/>
</dbReference>
<keyword evidence="7" id="KW-1185">Reference proteome</keyword>
<dbReference type="Gene3D" id="3.30.379.10">
    <property type="entry name" value="Chitobiase/beta-hexosaminidase domain 2-like"/>
    <property type="match status" value="1"/>
</dbReference>
<feature type="domain" description="GH84" evidence="5">
    <location>
        <begin position="165"/>
        <end position="448"/>
    </location>
</feature>
<reference evidence="6 7" key="1">
    <citation type="submission" date="2018-10" db="EMBL/GenBank/DDBJ databases">
        <title>Sequencing the genomes of 1000 actinobacteria strains.</title>
        <authorList>
            <person name="Klenk H.-P."/>
        </authorList>
    </citation>
    <scope>NUCLEOTIDE SEQUENCE [LARGE SCALE GENOMIC DNA]</scope>
    <source>
        <strain evidence="6 7">DSM 43911</strain>
    </source>
</reference>
<evidence type="ECO:0000313" key="6">
    <source>
        <dbReference type="EMBL" id="RKT74332.1"/>
    </source>
</evidence>
<dbReference type="Gene3D" id="3.20.20.80">
    <property type="entry name" value="Glycosidases"/>
    <property type="match status" value="1"/>
</dbReference>